<dbReference type="InterPro" id="IPR028037">
    <property type="entry name" value="Antitoxin_Rv0909/MT0933"/>
</dbReference>
<reference evidence="2" key="1">
    <citation type="journal article" date="2014" name="Int. J. Syst. Evol. Microbiol.">
        <title>Complete genome sequence of Corynebacterium casei LMG S-19264T (=DSM 44701T), isolated from a smear-ripened cheese.</title>
        <authorList>
            <consortium name="US DOE Joint Genome Institute (JGI-PGF)"/>
            <person name="Walter F."/>
            <person name="Albersmeier A."/>
            <person name="Kalinowski J."/>
            <person name="Ruckert C."/>
        </authorList>
    </citation>
    <scope>NUCLEOTIDE SEQUENCE</scope>
    <source>
        <strain evidence="2">JCM 4654</strain>
    </source>
</reference>
<evidence type="ECO:0000256" key="1">
    <source>
        <dbReference type="SAM" id="MobiDB-lite"/>
    </source>
</evidence>
<feature type="compositionally biased region" description="Basic and acidic residues" evidence="1">
    <location>
        <begin position="43"/>
        <end position="53"/>
    </location>
</feature>
<comment type="caution">
    <text evidence="2">The sequence shown here is derived from an EMBL/GenBank/DDBJ whole genome shotgun (WGS) entry which is preliminary data.</text>
</comment>
<evidence type="ECO:0000313" key="2">
    <source>
        <dbReference type="EMBL" id="GHD88680.1"/>
    </source>
</evidence>
<name>A0A919CVH9_9ACTN</name>
<proteinExistence type="predicted"/>
<organism evidence="2 3">
    <name type="scientific">Streptomyces naganishii JCM 4654</name>
    <dbReference type="NCBI Taxonomy" id="1306179"/>
    <lineage>
        <taxon>Bacteria</taxon>
        <taxon>Bacillati</taxon>
        <taxon>Actinomycetota</taxon>
        <taxon>Actinomycetes</taxon>
        <taxon>Kitasatosporales</taxon>
        <taxon>Streptomycetaceae</taxon>
        <taxon>Streptomyces</taxon>
    </lineage>
</organism>
<dbReference type="AlphaFoldDB" id="A0A919CVH9"/>
<evidence type="ECO:0000313" key="3">
    <source>
        <dbReference type="Proteomes" id="UP000608955"/>
    </source>
</evidence>
<feature type="compositionally biased region" description="Pro residues" evidence="1">
    <location>
        <begin position="107"/>
        <end position="117"/>
    </location>
</feature>
<feature type="region of interest" description="Disordered" evidence="1">
    <location>
        <begin position="43"/>
        <end position="117"/>
    </location>
</feature>
<dbReference type="RefSeq" id="WP_190177916.1">
    <property type="nucleotide sequence ID" value="NZ_BMVF01000006.1"/>
</dbReference>
<dbReference type="Pfam" id="PF14013">
    <property type="entry name" value="MT0933_antitox"/>
    <property type="match status" value="1"/>
</dbReference>
<keyword evidence="3" id="KW-1185">Reference proteome</keyword>
<evidence type="ECO:0008006" key="4">
    <source>
        <dbReference type="Google" id="ProtNLM"/>
    </source>
</evidence>
<sequence>MGLLDNMKARIGPAKDKVADLAQRHGGSIGHGLDRAAKLVDEKTKGKYSDKIHAGTGKAKHAMDRLAHSGGGAGRDASRGPGPGTSTGPATGTGPGTGASPGGTGTPAPPQGPPPTS</sequence>
<feature type="compositionally biased region" description="Gly residues" evidence="1">
    <location>
        <begin position="81"/>
        <end position="105"/>
    </location>
</feature>
<gene>
    <name evidence="2" type="ORF">GCM10010508_25640</name>
</gene>
<dbReference type="Proteomes" id="UP000608955">
    <property type="component" value="Unassembled WGS sequence"/>
</dbReference>
<dbReference type="EMBL" id="BMVF01000006">
    <property type="protein sequence ID" value="GHD88680.1"/>
    <property type="molecule type" value="Genomic_DNA"/>
</dbReference>
<reference evidence="2" key="2">
    <citation type="submission" date="2020-09" db="EMBL/GenBank/DDBJ databases">
        <authorList>
            <person name="Sun Q."/>
            <person name="Ohkuma M."/>
        </authorList>
    </citation>
    <scope>NUCLEOTIDE SEQUENCE</scope>
    <source>
        <strain evidence="2">JCM 4654</strain>
    </source>
</reference>
<protein>
    <recommendedName>
        <fullName evidence="4">Collagen triple helix repeat-containing protein</fullName>
    </recommendedName>
</protein>
<accession>A0A919CVH9</accession>